<name>A0A5B7CSL4_PORTR</name>
<evidence type="ECO:0000313" key="2">
    <source>
        <dbReference type="Proteomes" id="UP000324222"/>
    </source>
</evidence>
<organism evidence="1 2">
    <name type="scientific">Portunus trituberculatus</name>
    <name type="common">Swimming crab</name>
    <name type="synonym">Neptunus trituberculatus</name>
    <dbReference type="NCBI Taxonomy" id="210409"/>
    <lineage>
        <taxon>Eukaryota</taxon>
        <taxon>Metazoa</taxon>
        <taxon>Ecdysozoa</taxon>
        <taxon>Arthropoda</taxon>
        <taxon>Crustacea</taxon>
        <taxon>Multicrustacea</taxon>
        <taxon>Malacostraca</taxon>
        <taxon>Eumalacostraca</taxon>
        <taxon>Eucarida</taxon>
        <taxon>Decapoda</taxon>
        <taxon>Pleocyemata</taxon>
        <taxon>Brachyura</taxon>
        <taxon>Eubrachyura</taxon>
        <taxon>Portunoidea</taxon>
        <taxon>Portunidae</taxon>
        <taxon>Portuninae</taxon>
        <taxon>Portunus</taxon>
    </lineage>
</organism>
<accession>A0A5B7CSL4</accession>
<protein>
    <submittedName>
        <fullName evidence="1">Uncharacterized protein</fullName>
    </submittedName>
</protein>
<proteinExistence type="predicted"/>
<dbReference type="EMBL" id="VSRR010000118">
    <property type="protein sequence ID" value="MPC10463.1"/>
    <property type="molecule type" value="Genomic_DNA"/>
</dbReference>
<reference evidence="1 2" key="1">
    <citation type="submission" date="2019-05" db="EMBL/GenBank/DDBJ databases">
        <title>Another draft genome of Portunus trituberculatus and its Hox gene families provides insights of decapod evolution.</title>
        <authorList>
            <person name="Jeong J.-H."/>
            <person name="Song I."/>
            <person name="Kim S."/>
            <person name="Choi T."/>
            <person name="Kim D."/>
            <person name="Ryu S."/>
            <person name="Kim W."/>
        </authorList>
    </citation>
    <scope>NUCLEOTIDE SEQUENCE [LARGE SCALE GENOMIC DNA]</scope>
    <source>
        <tissue evidence="1">Muscle</tissue>
    </source>
</reference>
<keyword evidence="2" id="KW-1185">Reference proteome</keyword>
<dbReference type="Proteomes" id="UP000324222">
    <property type="component" value="Unassembled WGS sequence"/>
</dbReference>
<evidence type="ECO:0000313" key="1">
    <source>
        <dbReference type="EMBL" id="MPC10463.1"/>
    </source>
</evidence>
<dbReference type="AlphaFoldDB" id="A0A5B7CSL4"/>
<comment type="caution">
    <text evidence="1">The sequence shown here is derived from an EMBL/GenBank/DDBJ whole genome shotgun (WGS) entry which is preliminary data.</text>
</comment>
<sequence length="74" mass="8164">MENHSALLMADLQGLRTGDPQLKISKTPGNSGKDCGDFGKHWSEEMLVVEIYDALRAIHVCYSTSNRCCCSEVC</sequence>
<gene>
    <name evidence="1" type="ORF">E2C01_003099</name>
</gene>